<evidence type="ECO:0000256" key="4">
    <source>
        <dbReference type="ARBA" id="ARBA00022801"/>
    </source>
</evidence>
<evidence type="ECO:0000259" key="7">
    <source>
        <dbReference type="Pfam" id="PF04389"/>
    </source>
</evidence>
<keyword evidence="2 6" id="KW-0645">Protease</keyword>
<evidence type="ECO:0000256" key="1">
    <source>
        <dbReference type="ARBA" id="ARBA00001947"/>
    </source>
</evidence>
<evidence type="ECO:0000256" key="5">
    <source>
        <dbReference type="ARBA" id="ARBA00022833"/>
    </source>
</evidence>
<keyword evidence="4 6" id="KW-0378">Hydrolase</keyword>
<gene>
    <name evidence="8" type="ORF">PG994_003939</name>
</gene>
<dbReference type="PANTHER" id="PTHR12147">
    <property type="entry name" value="METALLOPEPTIDASE M28 FAMILY MEMBER"/>
    <property type="match status" value="1"/>
</dbReference>
<evidence type="ECO:0000256" key="6">
    <source>
        <dbReference type="RuleBase" id="RU361240"/>
    </source>
</evidence>
<dbReference type="PANTHER" id="PTHR12147:SF17">
    <property type="entry name" value="AMINOPEPTIDASE Y"/>
    <property type="match status" value="1"/>
</dbReference>
<dbReference type="Gene3D" id="3.40.630.10">
    <property type="entry name" value="Zn peptidases"/>
    <property type="match status" value="1"/>
</dbReference>
<keyword evidence="3 6" id="KW-0479">Metal-binding</keyword>
<name>A0ABR1VZI9_9PEZI</name>
<comment type="caution">
    <text evidence="8">The sequence shown here is derived from an EMBL/GenBank/DDBJ whole genome shotgun (WGS) entry which is preliminary data.</text>
</comment>
<keyword evidence="9" id="KW-1185">Reference proteome</keyword>
<dbReference type="SUPFAM" id="SSF53187">
    <property type="entry name" value="Zn-dependent exopeptidases"/>
    <property type="match status" value="1"/>
</dbReference>
<organism evidence="8 9">
    <name type="scientific">Apiospora phragmitis</name>
    <dbReference type="NCBI Taxonomy" id="2905665"/>
    <lineage>
        <taxon>Eukaryota</taxon>
        <taxon>Fungi</taxon>
        <taxon>Dikarya</taxon>
        <taxon>Ascomycota</taxon>
        <taxon>Pezizomycotina</taxon>
        <taxon>Sordariomycetes</taxon>
        <taxon>Xylariomycetidae</taxon>
        <taxon>Amphisphaeriales</taxon>
        <taxon>Apiosporaceae</taxon>
        <taxon>Apiospora</taxon>
    </lineage>
</organism>
<dbReference type="Proteomes" id="UP001480595">
    <property type="component" value="Unassembled WGS sequence"/>
</dbReference>
<feature type="domain" description="Peptidase M28" evidence="7">
    <location>
        <begin position="184"/>
        <end position="378"/>
    </location>
</feature>
<dbReference type="GO" id="GO:0004177">
    <property type="term" value="F:aminopeptidase activity"/>
    <property type="evidence" value="ECO:0007669"/>
    <property type="project" value="UniProtKB-KW"/>
</dbReference>
<keyword evidence="5 6" id="KW-0862">Zinc</keyword>
<keyword evidence="8" id="KW-0031">Aminopeptidase</keyword>
<accession>A0ABR1VZI9</accession>
<dbReference type="InterPro" id="IPR007484">
    <property type="entry name" value="Peptidase_M28"/>
</dbReference>
<evidence type="ECO:0000256" key="2">
    <source>
        <dbReference type="ARBA" id="ARBA00022670"/>
    </source>
</evidence>
<sequence>MVGFTRLLACSASFRSRCRYRQTSKRPLVSSKALQDSIKGEHLLRRAKNLCEIAKLGEEEPLWDPTCIYSTLGKLGDYYNISYQAFPAVTGRVSEFRLEPVHGNLVLVSNQGCDASDYPAVLKGNIPLEGEVHGTLGTPSDNHIATLGIPDAEAAPVIKKLEKGETVEAIAYVDAEVKTTVTDNIIAQTTEGDPNNCVMLGGHSDSVTAGPGINDDGSGSMTLLEIAMQLTKFSVNNCVRFAWWAAEEEGLLGSDYYASTLPEEENQKIRLFMDYDMLGSPNFAYQIYNATDAVNPTGSQALRDLYVDWYESQGLNYSFIPFDGRSDYDGFIRAGIPAGGIATGAEGVKTKEEAEMYGLCDDVGNVNMTAWELNSKLVAHSVATYAVSFKGFPERTAVAATKAYEQKTKYHGSKLFI</sequence>
<dbReference type="RefSeq" id="XP_066719626.1">
    <property type="nucleotide sequence ID" value="XM_066855348.1"/>
</dbReference>
<evidence type="ECO:0000313" key="9">
    <source>
        <dbReference type="Proteomes" id="UP001480595"/>
    </source>
</evidence>
<comment type="cofactor">
    <cofactor evidence="1">
        <name>Zn(2+)</name>
        <dbReference type="ChEBI" id="CHEBI:29105"/>
    </cofactor>
</comment>
<dbReference type="EMBL" id="JAQQWL010000004">
    <property type="protein sequence ID" value="KAK8076667.1"/>
    <property type="molecule type" value="Genomic_DNA"/>
</dbReference>
<comment type="similarity">
    <text evidence="6">Belongs to the peptidase M28 family.</text>
</comment>
<dbReference type="Pfam" id="PF04389">
    <property type="entry name" value="Peptidase_M28"/>
    <property type="match status" value="1"/>
</dbReference>
<evidence type="ECO:0000256" key="3">
    <source>
        <dbReference type="ARBA" id="ARBA00022723"/>
    </source>
</evidence>
<dbReference type="InterPro" id="IPR045175">
    <property type="entry name" value="M28_fam"/>
</dbReference>
<protein>
    <recommendedName>
        <fullName evidence="6">Peptide hydrolase</fullName>
        <ecNumber evidence="6">3.4.-.-</ecNumber>
    </recommendedName>
</protein>
<reference evidence="8 9" key="1">
    <citation type="submission" date="2023-01" db="EMBL/GenBank/DDBJ databases">
        <title>Analysis of 21 Apiospora genomes using comparative genomics revels a genus with tremendous synthesis potential of carbohydrate active enzymes and secondary metabolites.</title>
        <authorList>
            <person name="Sorensen T."/>
        </authorList>
    </citation>
    <scope>NUCLEOTIDE SEQUENCE [LARGE SCALE GENOMIC DNA]</scope>
    <source>
        <strain evidence="8 9">CBS 135458</strain>
    </source>
</reference>
<evidence type="ECO:0000313" key="8">
    <source>
        <dbReference type="EMBL" id="KAK8076667.1"/>
    </source>
</evidence>
<proteinExistence type="inferred from homology"/>
<dbReference type="GeneID" id="92088411"/>
<dbReference type="EC" id="3.4.-.-" evidence="6"/>